<dbReference type="Proteomes" id="UP000093898">
    <property type="component" value="Unassembled WGS sequence"/>
</dbReference>
<evidence type="ECO:0000313" key="2">
    <source>
        <dbReference type="Proteomes" id="UP000093898"/>
    </source>
</evidence>
<dbReference type="EMBL" id="LZLC01000005">
    <property type="protein sequence ID" value="OBJ46841.1"/>
    <property type="molecule type" value="Genomic_DNA"/>
</dbReference>
<dbReference type="RefSeq" id="WP_064978591.1">
    <property type="nucleotide sequence ID" value="NZ_LZLC01000005.1"/>
</dbReference>
<accession>A0A1A3HGY5</accession>
<dbReference type="OrthoDB" id="4753402at2"/>
<gene>
    <name evidence="1" type="ORF">A5630_10885</name>
</gene>
<evidence type="ECO:0000313" key="1">
    <source>
        <dbReference type="EMBL" id="OBJ46841.1"/>
    </source>
</evidence>
<proteinExistence type="predicted"/>
<protein>
    <submittedName>
        <fullName evidence="1">Uncharacterized protein</fullName>
    </submittedName>
</protein>
<sequence>MTVKGIRGTWAMRAEARPDVAPTYTQAELRDRRRKGLIVTLGGDWMLHEDVAAIVGPLAQQIADAPHSARFLRTQADRGGSHLAGPRLSPASIDELALAVHGVVHAVVGLLHEADAEHRTRHLSGDQRARARASLRTLAERPVMPEFDRAAAHSGDWAPALVALAEPYSEPLARLLGNNPTGVVSTCLVRELREMDAAAGSLQRRLDRDAVLRAEARSTPTVSEADLARAELESLGVSL</sequence>
<name>A0A1A3HGY5_MYCMU</name>
<reference evidence="1 2" key="1">
    <citation type="submission" date="2016-06" db="EMBL/GenBank/DDBJ databases">
        <authorList>
            <person name="Kjaerup R.B."/>
            <person name="Dalgaard T.S."/>
            <person name="Juul-Madsen H.R."/>
        </authorList>
    </citation>
    <scope>NUCLEOTIDE SEQUENCE [LARGE SCALE GENOMIC DNA]</scope>
    <source>
        <strain evidence="1 2">1127319.6</strain>
    </source>
</reference>
<organism evidence="1 2">
    <name type="scientific">Mycolicibacterium mucogenicum</name>
    <name type="common">Mycobacterium mucogenicum</name>
    <dbReference type="NCBI Taxonomy" id="56689"/>
    <lineage>
        <taxon>Bacteria</taxon>
        <taxon>Bacillati</taxon>
        <taxon>Actinomycetota</taxon>
        <taxon>Actinomycetes</taxon>
        <taxon>Mycobacteriales</taxon>
        <taxon>Mycobacteriaceae</taxon>
        <taxon>Mycolicibacterium</taxon>
    </lineage>
</organism>
<comment type="caution">
    <text evidence="1">The sequence shown here is derived from an EMBL/GenBank/DDBJ whole genome shotgun (WGS) entry which is preliminary data.</text>
</comment>
<dbReference type="AlphaFoldDB" id="A0A1A3HGY5"/>